<gene>
    <name evidence="1" type="ORF">PoB_001780500</name>
</gene>
<sequence length="211" mass="24638">MISFLESVKTTGSFSKFPKPPKRKLQDFFKEKSGKKKARKEITTPAELHQYLIDNFADVSSAISREMFSEKLFSVTGPSDENEIINRLQKGFRNLKRQDAQTLMIYIQFGNFLNLCKAWQEKEKEEGRMNQTWAAWLKEKTGYSDDHARKLRATAKILFGYKKFFHVGLPIGFIIGKLKMIQEMLQVPEFNTFWKEPIQLPSTLRLQQSQT</sequence>
<reference evidence="1 2" key="1">
    <citation type="journal article" date="2021" name="Elife">
        <title>Chloroplast acquisition without the gene transfer in kleptoplastic sea slugs, Plakobranchus ocellatus.</title>
        <authorList>
            <person name="Maeda T."/>
            <person name="Takahashi S."/>
            <person name="Yoshida T."/>
            <person name="Shimamura S."/>
            <person name="Takaki Y."/>
            <person name="Nagai Y."/>
            <person name="Toyoda A."/>
            <person name="Suzuki Y."/>
            <person name="Arimoto A."/>
            <person name="Ishii H."/>
            <person name="Satoh N."/>
            <person name="Nishiyama T."/>
            <person name="Hasebe M."/>
            <person name="Maruyama T."/>
            <person name="Minagawa J."/>
            <person name="Obokata J."/>
            <person name="Shigenobu S."/>
        </authorList>
    </citation>
    <scope>NUCLEOTIDE SEQUENCE [LARGE SCALE GENOMIC DNA]</scope>
</reference>
<keyword evidence="2" id="KW-1185">Reference proteome</keyword>
<evidence type="ECO:0000313" key="1">
    <source>
        <dbReference type="EMBL" id="GFN91299.1"/>
    </source>
</evidence>
<accession>A0AAV3Z9U6</accession>
<proteinExistence type="predicted"/>
<protein>
    <submittedName>
        <fullName evidence="1">Uncharacterized protein</fullName>
    </submittedName>
</protein>
<organism evidence="1 2">
    <name type="scientific">Plakobranchus ocellatus</name>
    <dbReference type="NCBI Taxonomy" id="259542"/>
    <lineage>
        <taxon>Eukaryota</taxon>
        <taxon>Metazoa</taxon>
        <taxon>Spiralia</taxon>
        <taxon>Lophotrochozoa</taxon>
        <taxon>Mollusca</taxon>
        <taxon>Gastropoda</taxon>
        <taxon>Heterobranchia</taxon>
        <taxon>Euthyneura</taxon>
        <taxon>Panpulmonata</taxon>
        <taxon>Sacoglossa</taxon>
        <taxon>Placobranchoidea</taxon>
        <taxon>Plakobranchidae</taxon>
        <taxon>Plakobranchus</taxon>
    </lineage>
</organism>
<evidence type="ECO:0000313" key="2">
    <source>
        <dbReference type="Proteomes" id="UP000735302"/>
    </source>
</evidence>
<name>A0AAV3Z9U6_9GAST</name>
<dbReference type="AlphaFoldDB" id="A0AAV3Z9U6"/>
<dbReference type="Proteomes" id="UP000735302">
    <property type="component" value="Unassembled WGS sequence"/>
</dbReference>
<dbReference type="EMBL" id="BLXT01002115">
    <property type="protein sequence ID" value="GFN91299.1"/>
    <property type="molecule type" value="Genomic_DNA"/>
</dbReference>
<comment type="caution">
    <text evidence="1">The sequence shown here is derived from an EMBL/GenBank/DDBJ whole genome shotgun (WGS) entry which is preliminary data.</text>
</comment>